<dbReference type="OrthoDB" id="9810477at2"/>
<evidence type="ECO:0000259" key="3">
    <source>
        <dbReference type="Pfam" id="PF01551"/>
    </source>
</evidence>
<gene>
    <name evidence="4" type="ORF">SAMN04488541_10186</name>
</gene>
<dbReference type="InterPro" id="IPR011055">
    <property type="entry name" value="Dup_hybrid_motif"/>
</dbReference>
<protein>
    <submittedName>
        <fullName evidence="4">Murein DD-endopeptidase MepM and murein hydrolase activator NlpD, contain LysM domain</fullName>
    </submittedName>
</protein>
<dbReference type="GO" id="GO:0004222">
    <property type="term" value="F:metalloendopeptidase activity"/>
    <property type="evidence" value="ECO:0007669"/>
    <property type="project" value="TreeGrafter"/>
</dbReference>
<dbReference type="AlphaFoldDB" id="A0A1I2GEQ3"/>
<dbReference type="FunFam" id="2.70.70.10:FF:000006">
    <property type="entry name" value="M23 family peptidase"/>
    <property type="match status" value="1"/>
</dbReference>
<dbReference type="SUPFAM" id="SSF51261">
    <property type="entry name" value="Duplicated hybrid motif"/>
    <property type="match status" value="1"/>
</dbReference>
<dbReference type="InterPro" id="IPR016047">
    <property type="entry name" value="M23ase_b-sheet_dom"/>
</dbReference>
<feature type="transmembrane region" description="Helical" evidence="2">
    <location>
        <begin position="25"/>
        <end position="48"/>
    </location>
</feature>
<organism evidence="4 5">
    <name type="scientific">Thermoflexibacter ruber</name>
    <dbReference type="NCBI Taxonomy" id="1003"/>
    <lineage>
        <taxon>Bacteria</taxon>
        <taxon>Pseudomonadati</taxon>
        <taxon>Bacteroidota</taxon>
        <taxon>Cytophagia</taxon>
        <taxon>Cytophagales</taxon>
        <taxon>Thermoflexibacteraceae</taxon>
        <taxon>Thermoflexibacter</taxon>
    </lineage>
</organism>
<dbReference type="Proteomes" id="UP000199513">
    <property type="component" value="Unassembled WGS sequence"/>
</dbReference>
<reference evidence="4 5" key="1">
    <citation type="submission" date="2016-10" db="EMBL/GenBank/DDBJ databases">
        <authorList>
            <person name="de Groot N.N."/>
        </authorList>
    </citation>
    <scope>NUCLEOTIDE SEQUENCE [LARGE SCALE GENOMIC DNA]</scope>
    <source>
        <strain>GEY</strain>
        <strain evidence="5">DSM 9560</strain>
    </source>
</reference>
<accession>A0A1I2GEQ3</accession>
<dbReference type="InterPro" id="IPR050570">
    <property type="entry name" value="Cell_wall_metabolism_enzyme"/>
</dbReference>
<evidence type="ECO:0000313" key="5">
    <source>
        <dbReference type="Proteomes" id="UP000199513"/>
    </source>
</evidence>
<keyword evidence="2" id="KW-0812">Transmembrane</keyword>
<dbReference type="Gene3D" id="2.70.70.10">
    <property type="entry name" value="Glucose Permease (Domain IIA)"/>
    <property type="match status" value="1"/>
</dbReference>
<evidence type="ECO:0000313" key="4">
    <source>
        <dbReference type="EMBL" id="SFF15688.1"/>
    </source>
</evidence>
<dbReference type="CDD" id="cd12797">
    <property type="entry name" value="M23_peptidase"/>
    <property type="match status" value="1"/>
</dbReference>
<evidence type="ECO:0000256" key="1">
    <source>
        <dbReference type="SAM" id="Coils"/>
    </source>
</evidence>
<keyword evidence="2" id="KW-0472">Membrane</keyword>
<dbReference type="EMBL" id="FONY01000018">
    <property type="protein sequence ID" value="SFF15688.1"/>
    <property type="molecule type" value="Genomic_DNA"/>
</dbReference>
<proteinExistence type="predicted"/>
<dbReference type="RefSeq" id="WP_091545095.1">
    <property type="nucleotide sequence ID" value="NZ_FONY01000018.1"/>
</dbReference>
<name>A0A1I2GEQ3_9BACT</name>
<dbReference type="Pfam" id="PF01551">
    <property type="entry name" value="Peptidase_M23"/>
    <property type="match status" value="1"/>
</dbReference>
<keyword evidence="2" id="KW-1133">Transmembrane helix</keyword>
<sequence length="327" mass="36770">MARIKYYYDTETCKFEPVKTSTTDIIINFAGFMIFSLVISLGLVSLYINYFPSEKEAELAKENQQLLLKYNILNKEIAGVADMLKTLQERDDKVYRVVFEAEPIPLEIRNAGTGGTEKYRDLLDEKLKREELIISTVQRLDKLKKQMYIQTKSYDELFEKAKEKAQMLASIPAIQPISNQDLTLFASGFGMRMHPIYKVLKMHTGCDFTAPHGTPVYATGDGVVISAESVGGYGNQVEIDHGFGYITKYAHLSAFSVKKGQKVKRGQKIGAVGSSGVSVSPHLHYEVMHNGNKVDPVNYFFNDLTPAQYEKLLEIAKQDRQSMGGGY</sequence>
<dbReference type="PANTHER" id="PTHR21666:SF286">
    <property type="entry name" value="LIPOPROTEIN NLPD"/>
    <property type="match status" value="1"/>
</dbReference>
<feature type="coiled-coil region" evidence="1">
    <location>
        <begin position="56"/>
        <end position="90"/>
    </location>
</feature>
<dbReference type="PANTHER" id="PTHR21666">
    <property type="entry name" value="PEPTIDASE-RELATED"/>
    <property type="match status" value="1"/>
</dbReference>
<dbReference type="STRING" id="1003.SAMN04488541_10186"/>
<feature type="domain" description="M23ase beta-sheet core" evidence="3">
    <location>
        <begin position="201"/>
        <end position="296"/>
    </location>
</feature>
<keyword evidence="5" id="KW-1185">Reference proteome</keyword>
<evidence type="ECO:0000256" key="2">
    <source>
        <dbReference type="SAM" id="Phobius"/>
    </source>
</evidence>
<keyword evidence="4" id="KW-0378">Hydrolase</keyword>
<keyword evidence="1" id="KW-0175">Coiled coil</keyword>